<dbReference type="InterPro" id="IPR049560">
    <property type="entry name" value="MeTrfase_RsmB-F_NOP2_cat"/>
</dbReference>
<evidence type="ECO:0000256" key="3">
    <source>
        <dbReference type="ARBA" id="ARBA00012140"/>
    </source>
</evidence>
<dbReference type="InterPro" id="IPR054728">
    <property type="entry name" value="RsmB-like_ferredoxin"/>
</dbReference>
<evidence type="ECO:0000313" key="15">
    <source>
        <dbReference type="EMBL" id="PRR69200.1"/>
    </source>
</evidence>
<dbReference type="Proteomes" id="UP000238415">
    <property type="component" value="Unassembled WGS sequence"/>
</dbReference>
<comment type="catalytic activity">
    <reaction evidence="12">
        <text>cytidine(967) in 16S rRNA + S-adenosyl-L-methionine = 5-methylcytidine(967) in 16S rRNA + S-adenosyl-L-homocysteine + H(+)</text>
        <dbReference type="Rhea" id="RHEA:42748"/>
        <dbReference type="Rhea" id="RHEA-COMP:10219"/>
        <dbReference type="Rhea" id="RHEA-COMP:10220"/>
        <dbReference type="ChEBI" id="CHEBI:15378"/>
        <dbReference type="ChEBI" id="CHEBI:57856"/>
        <dbReference type="ChEBI" id="CHEBI:59789"/>
        <dbReference type="ChEBI" id="CHEBI:74483"/>
        <dbReference type="ChEBI" id="CHEBI:82748"/>
        <dbReference type="EC" id="2.1.1.176"/>
    </reaction>
</comment>
<dbReference type="Pfam" id="PF01029">
    <property type="entry name" value="NusB"/>
    <property type="match status" value="1"/>
</dbReference>
<name>A0A2T0AKT5_9FIRM</name>
<keyword evidence="5" id="KW-0698">rRNA processing</keyword>
<dbReference type="FunFam" id="3.40.50.150:FF:000257">
    <property type="entry name" value="16S rRNA methyltransferase"/>
    <property type="match status" value="1"/>
</dbReference>
<dbReference type="PRINTS" id="PR02008">
    <property type="entry name" value="RCMTFAMILY"/>
</dbReference>
<evidence type="ECO:0000256" key="11">
    <source>
        <dbReference type="ARBA" id="ARBA00031088"/>
    </source>
</evidence>
<comment type="caution">
    <text evidence="15">The sequence shown here is derived from an EMBL/GenBank/DDBJ whole genome shotgun (WGS) entry which is preliminary data.</text>
</comment>
<dbReference type="GO" id="GO:0005737">
    <property type="term" value="C:cytoplasm"/>
    <property type="evidence" value="ECO:0007669"/>
    <property type="project" value="UniProtKB-SubCell"/>
</dbReference>
<dbReference type="InterPro" id="IPR029063">
    <property type="entry name" value="SAM-dependent_MTases_sf"/>
</dbReference>
<dbReference type="SUPFAM" id="SSF48013">
    <property type="entry name" value="NusB-like"/>
    <property type="match status" value="1"/>
</dbReference>
<feature type="domain" description="SAM-dependent MTase RsmB/NOP-type" evidence="14">
    <location>
        <begin position="181"/>
        <end position="459"/>
    </location>
</feature>
<keyword evidence="6 13" id="KW-0489">Methyltransferase</keyword>
<evidence type="ECO:0000256" key="13">
    <source>
        <dbReference type="PROSITE-ProRule" id="PRU01023"/>
    </source>
</evidence>
<gene>
    <name evidence="15" type="primary">rsmB</name>
    <name evidence="15" type="ORF">MOHU_25030</name>
</gene>
<evidence type="ECO:0000256" key="12">
    <source>
        <dbReference type="ARBA" id="ARBA00047283"/>
    </source>
</evidence>
<dbReference type="InterPro" id="IPR001678">
    <property type="entry name" value="MeTrfase_RsmB-F_NOP2_dom"/>
</dbReference>
<dbReference type="GO" id="GO:0003723">
    <property type="term" value="F:RNA binding"/>
    <property type="evidence" value="ECO:0007669"/>
    <property type="project" value="UniProtKB-UniRule"/>
</dbReference>
<dbReference type="InterPro" id="IPR035926">
    <property type="entry name" value="NusB-like_sf"/>
</dbReference>
<evidence type="ECO:0000259" key="14">
    <source>
        <dbReference type="PROSITE" id="PS51686"/>
    </source>
</evidence>
<dbReference type="InterPro" id="IPR011023">
    <property type="entry name" value="Nop2p"/>
</dbReference>
<protein>
    <recommendedName>
        <fullName evidence="3">16S rRNA (cytosine(967)-C(5))-methyltransferase</fullName>
        <ecNumber evidence="3">2.1.1.176</ecNumber>
    </recommendedName>
    <alternativeName>
        <fullName evidence="10">16S rRNA m5C967 methyltransferase</fullName>
    </alternativeName>
    <alternativeName>
        <fullName evidence="11">rRNA (cytosine-C(5)-)-methyltransferase RsmB</fullName>
    </alternativeName>
</protein>
<dbReference type="EC" id="2.1.1.176" evidence="3"/>
<keyword evidence="8 13" id="KW-0949">S-adenosyl-L-methionine</keyword>
<evidence type="ECO:0000256" key="6">
    <source>
        <dbReference type="ARBA" id="ARBA00022603"/>
    </source>
</evidence>
<proteinExistence type="inferred from homology"/>
<dbReference type="Gene3D" id="3.30.70.1170">
    <property type="entry name" value="Sun protein, domain 3"/>
    <property type="match status" value="1"/>
</dbReference>
<dbReference type="InterPro" id="IPR004573">
    <property type="entry name" value="rRNA_ssu_MeTfrase_B"/>
</dbReference>
<evidence type="ECO:0000256" key="8">
    <source>
        <dbReference type="ARBA" id="ARBA00022691"/>
    </source>
</evidence>
<feature type="binding site" evidence="13">
    <location>
        <position position="322"/>
    </location>
    <ligand>
        <name>S-adenosyl-L-methionine</name>
        <dbReference type="ChEBI" id="CHEBI:59789"/>
    </ligand>
</feature>
<evidence type="ECO:0000313" key="16">
    <source>
        <dbReference type="Proteomes" id="UP000238415"/>
    </source>
</evidence>
<evidence type="ECO:0000256" key="5">
    <source>
        <dbReference type="ARBA" id="ARBA00022552"/>
    </source>
</evidence>
<dbReference type="GO" id="GO:0008649">
    <property type="term" value="F:rRNA methyltransferase activity"/>
    <property type="evidence" value="ECO:0007669"/>
    <property type="project" value="InterPro"/>
</dbReference>
<comment type="similarity">
    <text evidence="13">Belongs to the class I-like SAM-binding methyltransferase superfamily. RsmB/NOP family.</text>
</comment>
<dbReference type="EMBL" id="PVXM01000057">
    <property type="protein sequence ID" value="PRR69200.1"/>
    <property type="molecule type" value="Genomic_DNA"/>
</dbReference>
<evidence type="ECO:0000256" key="10">
    <source>
        <dbReference type="ARBA" id="ARBA00030399"/>
    </source>
</evidence>
<dbReference type="InterPro" id="IPR006027">
    <property type="entry name" value="NusB_RsmB_TIM44"/>
</dbReference>
<dbReference type="GO" id="GO:0006355">
    <property type="term" value="P:regulation of DNA-templated transcription"/>
    <property type="evidence" value="ECO:0007669"/>
    <property type="project" value="InterPro"/>
</dbReference>
<evidence type="ECO:0000256" key="1">
    <source>
        <dbReference type="ARBA" id="ARBA00002724"/>
    </source>
</evidence>
<dbReference type="NCBIfam" id="TIGR00563">
    <property type="entry name" value="rsmB"/>
    <property type="match status" value="1"/>
</dbReference>
<feature type="binding site" evidence="13">
    <location>
        <position position="340"/>
    </location>
    <ligand>
        <name>S-adenosyl-L-methionine</name>
        <dbReference type="ChEBI" id="CHEBI:59789"/>
    </ligand>
</feature>
<dbReference type="Pfam" id="PF01189">
    <property type="entry name" value="Methyltr_RsmB-F"/>
    <property type="match status" value="1"/>
</dbReference>
<dbReference type="Gene3D" id="3.40.50.150">
    <property type="entry name" value="Vaccinia Virus protein VP39"/>
    <property type="match status" value="1"/>
</dbReference>
<comment type="subcellular location">
    <subcellularLocation>
        <location evidence="2">Cytoplasm</location>
    </subcellularLocation>
</comment>
<accession>A0A2T0AKT5</accession>
<dbReference type="PANTHER" id="PTHR22807">
    <property type="entry name" value="NOP2 YEAST -RELATED NOL1/NOP2/FMU SUN DOMAIN-CONTAINING"/>
    <property type="match status" value="1"/>
</dbReference>
<evidence type="ECO:0000256" key="2">
    <source>
        <dbReference type="ARBA" id="ARBA00004496"/>
    </source>
</evidence>
<dbReference type="RefSeq" id="WP_106006411.1">
    <property type="nucleotide sequence ID" value="NZ_CP136419.1"/>
</dbReference>
<dbReference type="NCBIfam" id="TIGR00446">
    <property type="entry name" value="nop2p"/>
    <property type="match status" value="1"/>
</dbReference>
<organism evidence="15 16">
    <name type="scientific">Neomoorella humiferrea</name>
    <dbReference type="NCBI Taxonomy" id="676965"/>
    <lineage>
        <taxon>Bacteria</taxon>
        <taxon>Bacillati</taxon>
        <taxon>Bacillota</taxon>
        <taxon>Clostridia</taxon>
        <taxon>Neomoorellales</taxon>
        <taxon>Neomoorellaceae</taxon>
        <taxon>Neomoorella</taxon>
    </lineage>
</organism>
<evidence type="ECO:0000256" key="7">
    <source>
        <dbReference type="ARBA" id="ARBA00022679"/>
    </source>
</evidence>
<dbReference type="OrthoDB" id="9810297at2"/>
<dbReference type="Gene3D" id="1.10.940.10">
    <property type="entry name" value="NusB-like"/>
    <property type="match status" value="1"/>
</dbReference>
<dbReference type="InterPro" id="IPR023267">
    <property type="entry name" value="RCMT"/>
</dbReference>
<evidence type="ECO:0000256" key="9">
    <source>
        <dbReference type="ARBA" id="ARBA00022884"/>
    </source>
</evidence>
<comment type="function">
    <text evidence="1">Specifically methylates the cytosine at position 967 (m5C967) of 16S rRNA.</text>
</comment>
<dbReference type="PANTHER" id="PTHR22807:SF53">
    <property type="entry name" value="RIBOSOMAL RNA SMALL SUBUNIT METHYLTRANSFERASE B-RELATED"/>
    <property type="match status" value="1"/>
</dbReference>
<dbReference type="SUPFAM" id="SSF53335">
    <property type="entry name" value="S-adenosyl-L-methionine-dependent methyltransferases"/>
    <property type="match status" value="1"/>
</dbReference>
<dbReference type="PROSITE" id="PS51686">
    <property type="entry name" value="SAM_MT_RSMB_NOP"/>
    <property type="match status" value="1"/>
</dbReference>
<keyword evidence="9 13" id="KW-0694">RNA-binding</keyword>
<dbReference type="AlphaFoldDB" id="A0A2T0AKT5"/>
<evidence type="ECO:0000256" key="4">
    <source>
        <dbReference type="ARBA" id="ARBA00022490"/>
    </source>
</evidence>
<reference evidence="15 16" key="1">
    <citation type="submission" date="2018-03" db="EMBL/GenBank/DDBJ databases">
        <title>Genome sequence of Moorella humiferrea DSM 23265.</title>
        <authorList>
            <person name="Poehlein A."/>
            <person name="Daniel R."/>
        </authorList>
    </citation>
    <scope>NUCLEOTIDE SEQUENCE [LARGE SCALE GENOMIC DNA]</scope>
    <source>
        <strain evidence="15 16">DSM 23265</strain>
    </source>
</reference>
<keyword evidence="4" id="KW-0963">Cytoplasm</keyword>
<dbReference type="CDD" id="cd02440">
    <property type="entry name" value="AdoMet_MTases"/>
    <property type="match status" value="1"/>
</dbReference>
<dbReference type="NCBIfam" id="NF011494">
    <property type="entry name" value="PRK14902.1"/>
    <property type="match status" value="1"/>
</dbReference>
<keyword evidence="7 13" id="KW-0808">Transferase</keyword>
<dbReference type="Pfam" id="PF22458">
    <property type="entry name" value="RsmF-B_ferredox"/>
    <property type="match status" value="1"/>
</dbReference>
<feature type="binding site" evidence="13">
    <location>
        <begin position="271"/>
        <end position="277"/>
    </location>
    <ligand>
        <name>S-adenosyl-L-methionine</name>
        <dbReference type="ChEBI" id="CHEBI:59789"/>
    </ligand>
</feature>
<sequence>MFKPSVKLRPAASAREAALQVIYRVTEEGAYANLALDEVLKAAGLEGRERTLATELAYAAIKAWHTLDWAVGLFLKHPFIKLPPWIRCLLRLGGAQLMFFPRIPARAAIYETVELAKKYGHRGTAGLVNGVLRSLERGKESLPYPDPAEDPAGFLALRYYHPRWLVEKWLAQFGYQETEALCRADNEPPPLVIRVNTLKTNATALAARLEGEGAIVCPTTFAPEGFIVEGLGGVEASPSFAEGLFYVQDEASQLVSLALKPAPGSLVIDASAAPGGKTTHLAQLMGNSGTILACDVHPSRLQLIRENCRRLGVTCVQPVLADARELGERYPERADYLLIDAPCSGLGVLRRRPDARWRKEPAGIKEMAKLQLEILLGAEKALKPGGVLVYSTCSLASEENQEVIRQFLEQAPHFSLVSLKPFLPVIPQDMEEQAGQGWIQLLPQRHGTDGFFMARLKKVDL</sequence>
<feature type="active site" description="Nucleophile" evidence="13">
    <location>
        <position position="393"/>
    </location>
</feature>
<feature type="binding site" evidence="13">
    <location>
        <position position="295"/>
    </location>
    <ligand>
        <name>S-adenosyl-L-methionine</name>
        <dbReference type="ChEBI" id="CHEBI:59789"/>
    </ligand>
</feature>
<keyword evidence="16" id="KW-1185">Reference proteome</keyword>